<dbReference type="GO" id="GO:0042759">
    <property type="term" value="P:long-chain fatty acid biosynthetic process"/>
    <property type="evidence" value="ECO:0007669"/>
    <property type="project" value="TreeGrafter"/>
</dbReference>
<keyword evidence="2" id="KW-0746">Sphingolipid metabolism</keyword>
<comment type="similarity">
    <text evidence="2">Belongs to the neutral ceramidase family.</text>
</comment>
<evidence type="ECO:0000256" key="3">
    <source>
        <dbReference type="SAM" id="Phobius"/>
    </source>
</evidence>
<protein>
    <recommendedName>
        <fullName evidence="2">Neutral ceramidase</fullName>
        <ecNumber evidence="2">3.5.1.23</ecNumber>
    </recommendedName>
</protein>
<keyword evidence="3" id="KW-0472">Membrane</keyword>
<dbReference type="InterPro" id="IPR031329">
    <property type="entry name" value="NEUT/ALK_ceramidase_N"/>
</dbReference>
<evidence type="ECO:0000313" key="6">
    <source>
        <dbReference type="Proteomes" id="UP000002028"/>
    </source>
</evidence>
<evidence type="ECO:0000256" key="2">
    <source>
        <dbReference type="RuleBase" id="RU366019"/>
    </source>
</evidence>
<feature type="transmembrane region" description="Helical" evidence="3">
    <location>
        <begin position="42"/>
        <end position="61"/>
    </location>
</feature>
<name>D2QNM4_SPILD</name>
<feature type="domain" description="Neutral/alkaline non-lysosomal ceramidase N-terminal" evidence="4">
    <location>
        <begin position="87"/>
        <end position="271"/>
    </location>
</feature>
<dbReference type="GO" id="GO:0016020">
    <property type="term" value="C:membrane"/>
    <property type="evidence" value="ECO:0007669"/>
    <property type="project" value="GOC"/>
</dbReference>
<dbReference type="PANTHER" id="PTHR12670:SF1">
    <property type="entry name" value="NEUTRAL CERAMIDASE"/>
    <property type="match status" value="1"/>
</dbReference>
<keyword evidence="3" id="KW-0812">Transmembrane</keyword>
<dbReference type="GO" id="GO:0046512">
    <property type="term" value="P:sphingosine biosynthetic process"/>
    <property type="evidence" value="ECO:0007669"/>
    <property type="project" value="TreeGrafter"/>
</dbReference>
<accession>D2QNM4</accession>
<comment type="cofactor">
    <cofactor evidence="1">
        <name>Zn(2+)</name>
        <dbReference type="ChEBI" id="CHEBI:29105"/>
    </cofactor>
    <text evidence="1">Binds 1 zinc ion per subunit.</text>
</comment>
<dbReference type="InterPro" id="IPR006823">
    <property type="entry name" value="Ceramidase_alk"/>
</dbReference>
<dbReference type="eggNOG" id="COG3356">
    <property type="taxonomic scope" value="Bacteria"/>
</dbReference>
<comment type="catalytic activity">
    <reaction evidence="2">
        <text>an N-acylsphing-4-enine + H2O = sphing-4-enine + a fatty acid</text>
        <dbReference type="Rhea" id="RHEA:20856"/>
        <dbReference type="ChEBI" id="CHEBI:15377"/>
        <dbReference type="ChEBI" id="CHEBI:28868"/>
        <dbReference type="ChEBI" id="CHEBI:52639"/>
        <dbReference type="ChEBI" id="CHEBI:57756"/>
        <dbReference type="EC" id="3.5.1.23"/>
    </reaction>
</comment>
<keyword evidence="2" id="KW-0443">Lipid metabolism</keyword>
<proteinExistence type="inferred from homology"/>
<feature type="binding site" evidence="1">
    <location>
        <position position="150"/>
    </location>
    <ligand>
        <name>Zn(2+)</name>
        <dbReference type="ChEBI" id="CHEBI:29105"/>
    </ligand>
</feature>
<dbReference type="Pfam" id="PF04734">
    <property type="entry name" value="Ceramidase_alk"/>
    <property type="match status" value="1"/>
</dbReference>
<dbReference type="AlphaFoldDB" id="D2QNM4"/>
<dbReference type="KEGG" id="sli:Slin_4581"/>
<evidence type="ECO:0000313" key="5">
    <source>
        <dbReference type="EMBL" id="ADB40560.1"/>
    </source>
</evidence>
<feature type="binding site" evidence="1">
    <location>
        <position position="242"/>
    </location>
    <ligand>
        <name>Zn(2+)</name>
        <dbReference type="ChEBI" id="CHEBI:29105"/>
    </ligand>
</feature>
<keyword evidence="1" id="KW-0479">Metal-binding</keyword>
<dbReference type="HOGENOM" id="CLU_030011_4_0_10"/>
<evidence type="ECO:0000259" key="4">
    <source>
        <dbReference type="Pfam" id="PF04734"/>
    </source>
</evidence>
<dbReference type="Proteomes" id="UP000002028">
    <property type="component" value="Chromosome"/>
</dbReference>
<dbReference type="EC" id="3.5.1.23" evidence="2"/>
<evidence type="ECO:0000256" key="1">
    <source>
        <dbReference type="PIRSR" id="PIRSR606823-2"/>
    </source>
</evidence>
<dbReference type="GO" id="GO:0017040">
    <property type="term" value="F:N-acylsphingosine amidohydrolase activity"/>
    <property type="evidence" value="ECO:0007669"/>
    <property type="project" value="UniProtKB-UniRule"/>
</dbReference>
<keyword evidence="1" id="KW-0862">Zinc</keyword>
<reference evidence="5 6" key="1">
    <citation type="journal article" date="2010" name="Stand. Genomic Sci.">
        <title>Complete genome sequence of Spirosoma linguale type strain (1).</title>
        <authorList>
            <person name="Lail K."/>
            <person name="Sikorski J."/>
            <person name="Saunders E."/>
            <person name="Lapidus A."/>
            <person name="Glavina Del Rio T."/>
            <person name="Copeland A."/>
            <person name="Tice H."/>
            <person name="Cheng J.-F."/>
            <person name="Lucas S."/>
            <person name="Nolan M."/>
            <person name="Bruce D."/>
            <person name="Goodwin L."/>
            <person name="Pitluck S."/>
            <person name="Ivanova N."/>
            <person name="Mavromatis K."/>
            <person name="Ovchinnikova G."/>
            <person name="Pati A."/>
            <person name="Chen A."/>
            <person name="Palaniappan K."/>
            <person name="Land M."/>
            <person name="Hauser L."/>
            <person name="Chang Y.-J."/>
            <person name="Jeffries C.D."/>
            <person name="Chain P."/>
            <person name="Brettin T."/>
            <person name="Detter J.C."/>
            <person name="Schuetze A."/>
            <person name="Rohde M."/>
            <person name="Tindall B.J."/>
            <person name="Goeker M."/>
            <person name="Bristow J."/>
            <person name="Eisen J.A."/>
            <person name="Markowitz V."/>
            <person name="Hugenholtz P."/>
            <person name="Kyrpides N.C."/>
            <person name="Klenk H.-P."/>
            <person name="Chen F."/>
        </authorList>
    </citation>
    <scope>NUCLEOTIDE SEQUENCE [LARGE SCALE GENOMIC DNA]</scope>
    <source>
        <strain evidence="6">ATCC 33905 / DSM 74 / LMG 10896 / Claus 1</strain>
    </source>
</reference>
<organism evidence="5 6">
    <name type="scientific">Spirosoma linguale (strain ATCC 33905 / DSM 74 / LMG 10896 / Claus 1)</name>
    <dbReference type="NCBI Taxonomy" id="504472"/>
    <lineage>
        <taxon>Bacteria</taxon>
        <taxon>Pseudomonadati</taxon>
        <taxon>Bacteroidota</taxon>
        <taxon>Cytophagia</taxon>
        <taxon>Cytophagales</taxon>
        <taxon>Cytophagaceae</taxon>
        <taxon>Spirosoma</taxon>
    </lineage>
</organism>
<keyword evidence="3" id="KW-1133">Transmembrane helix</keyword>
<keyword evidence="2" id="KW-0378">Hydrolase</keyword>
<dbReference type="GO" id="GO:0005576">
    <property type="term" value="C:extracellular region"/>
    <property type="evidence" value="ECO:0007669"/>
    <property type="project" value="TreeGrafter"/>
</dbReference>
<dbReference type="GO" id="GO:0046514">
    <property type="term" value="P:ceramide catabolic process"/>
    <property type="evidence" value="ECO:0007669"/>
    <property type="project" value="InterPro"/>
</dbReference>
<gene>
    <name evidence="5" type="ordered locus">Slin_4581</name>
</gene>
<keyword evidence="6" id="KW-1185">Reference proteome</keyword>
<dbReference type="GO" id="GO:0046872">
    <property type="term" value="F:metal ion binding"/>
    <property type="evidence" value="ECO:0007669"/>
    <property type="project" value="UniProtKB-KW"/>
</dbReference>
<dbReference type="EMBL" id="CP001769">
    <property type="protein sequence ID" value="ADB40560.1"/>
    <property type="molecule type" value="Genomic_DNA"/>
</dbReference>
<feature type="transmembrane region" description="Helical" evidence="3">
    <location>
        <begin position="18"/>
        <end position="35"/>
    </location>
</feature>
<dbReference type="PANTHER" id="PTHR12670">
    <property type="entry name" value="CERAMIDASE"/>
    <property type="match status" value="1"/>
</dbReference>
<sequence length="494" mass="53887">MGEATVANQLVASFAYQVYLYVTLLLATLLLTFLTKHMKKRLLVTISLLLMALTTAVNVVVAQSTSPALLSVGAAKVDITPALNELKKPYFGINDNIYSRAVVVNNGTTTVALVSVDIGGINDEMADRILAKITATSGIPTRNILITATHTHSVPFGISGDAFESKIASAVKLAKDKLQPARVGYGEGVSYINVNRNIIDPDTRRWWEGPNYDGPSDKTVAVVTFESLGGKPIAIYYNYAMHGVISGMFDQVSGDVPGATSRYLENNFDDETIALWSTGACGDQNPIYYQQTYDLREIRVKEYAKRGIDISNKMPPGGEGLDRKDPKVIKLMEQQKQMLLSMGQLLGEEVLHTMRGIKRKVSNPIVQTDQRIINCPGRKRLDEGRAGYAGTYADADSIPLRLGLIRLGDIALTAVNGEVFNPISTRLKKESPFANTLMTTLTNGYARSGYIPHDAAFGTYTFEVVSSRLKPGFAENAIVNGLLDMMYASLQVKP</sequence>
<dbReference type="STRING" id="504472.Slin_4581"/>